<dbReference type="AlphaFoldDB" id="A0A2A8CTP6"/>
<evidence type="ECO:0008006" key="4">
    <source>
        <dbReference type="Google" id="ProtNLM"/>
    </source>
</evidence>
<dbReference type="Proteomes" id="UP000220102">
    <property type="component" value="Unassembled WGS sequence"/>
</dbReference>
<keyword evidence="1" id="KW-0732">Signal</keyword>
<proteinExistence type="predicted"/>
<feature type="signal peptide" evidence="1">
    <location>
        <begin position="1"/>
        <end position="47"/>
    </location>
</feature>
<dbReference type="EMBL" id="PDEQ01000012">
    <property type="protein sequence ID" value="PEN11072.1"/>
    <property type="molecule type" value="Genomic_DNA"/>
</dbReference>
<sequence>MGAYVRGTHQPCRFQIGHLPHVAMTNRFFSAAALCLTLLIATPAVQAQTAPTPTTFGLSVAIQESPSTIGLPATVSSPIWLSDQFVLAPELGFISRENGTDVLSIGADARFTLGDGQLVPYAGPGLRILAVDRDNPNVPDDDNDLVLSGFGGAEYFFSSEFSLAVEGRLDIRSGDNNTVVGTTGVVRASVYF</sequence>
<accession>A0A2A8CTP6</accession>
<evidence type="ECO:0000313" key="3">
    <source>
        <dbReference type="Proteomes" id="UP000220102"/>
    </source>
</evidence>
<dbReference type="InterPro" id="IPR011250">
    <property type="entry name" value="OMP/PagP_B-barrel"/>
</dbReference>
<gene>
    <name evidence="2" type="ORF">CRI94_16760</name>
</gene>
<name>A0A2A8CTP6_9BACT</name>
<keyword evidence="3" id="KW-1185">Reference proteome</keyword>
<organism evidence="2 3">
    <name type="scientific">Longibacter salinarum</name>
    <dbReference type="NCBI Taxonomy" id="1850348"/>
    <lineage>
        <taxon>Bacteria</taxon>
        <taxon>Pseudomonadati</taxon>
        <taxon>Rhodothermota</taxon>
        <taxon>Rhodothermia</taxon>
        <taxon>Rhodothermales</taxon>
        <taxon>Salisaetaceae</taxon>
        <taxon>Longibacter</taxon>
    </lineage>
</organism>
<evidence type="ECO:0000256" key="1">
    <source>
        <dbReference type="SAM" id="SignalP"/>
    </source>
</evidence>
<evidence type="ECO:0000313" key="2">
    <source>
        <dbReference type="EMBL" id="PEN11072.1"/>
    </source>
</evidence>
<protein>
    <recommendedName>
        <fullName evidence="4">Outer membrane protein beta-barrel domain-containing protein</fullName>
    </recommendedName>
</protein>
<comment type="caution">
    <text evidence="2">The sequence shown here is derived from an EMBL/GenBank/DDBJ whole genome shotgun (WGS) entry which is preliminary data.</text>
</comment>
<reference evidence="2 3" key="1">
    <citation type="submission" date="2017-10" db="EMBL/GenBank/DDBJ databases">
        <title>Draft genome of Longibacter Salinarum.</title>
        <authorList>
            <person name="Goh K.M."/>
            <person name="Shamsir M.S."/>
            <person name="Lim S.W."/>
        </authorList>
    </citation>
    <scope>NUCLEOTIDE SEQUENCE [LARGE SCALE GENOMIC DNA]</scope>
    <source>
        <strain evidence="2 3">KCTC 52045</strain>
    </source>
</reference>
<feature type="chain" id="PRO_5012179496" description="Outer membrane protein beta-barrel domain-containing protein" evidence="1">
    <location>
        <begin position="48"/>
        <end position="192"/>
    </location>
</feature>
<dbReference type="SUPFAM" id="SSF56925">
    <property type="entry name" value="OMPA-like"/>
    <property type="match status" value="1"/>
</dbReference>
<dbReference type="Gene3D" id="2.40.160.20">
    <property type="match status" value="1"/>
</dbReference>